<dbReference type="Proteomes" id="UP000485058">
    <property type="component" value="Unassembled WGS sequence"/>
</dbReference>
<proteinExistence type="predicted"/>
<dbReference type="EMBL" id="BLLF01000102">
    <property type="protein sequence ID" value="GFH07564.1"/>
    <property type="molecule type" value="Genomic_DNA"/>
</dbReference>
<organism evidence="1 2">
    <name type="scientific">Haematococcus lacustris</name>
    <name type="common">Green alga</name>
    <name type="synonym">Haematococcus pluvialis</name>
    <dbReference type="NCBI Taxonomy" id="44745"/>
    <lineage>
        <taxon>Eukaryota</taxon>
        <taxon>Viridiplantae</taxon>
        <taxon>Chlorophyta</taxon>
        <taxon>core chlorophytes</taxon>
        <taxon>Chlorophyceae</taxon>
        <taxon>CS clade</taxon>
        <taxon>Chlamydomonadales</taxon>
        <taxon>Haematococcaceae</taxon>
        <taxon>Haematococcus</taxon>
    </lineage>
</organism>
<gene>
    <name evidence="1" type="ORF">HaLaN_02383</name>
</gene>
<reference evidence="1 2" key="1">
    <citation type="submission" date="2020-02" db="EMBL/GenBank/DDBJ databases">
        <title>Draft genome sequence of Haematococcus lacustris strain NIES-144.</title>
        <authorList>
            <person name="Morimoto D."/>
            <person name="Nakagawa S."/>
            <person name="Yoshida T."/>
            <person name="Sawayama S."/>
        </authorList>
    </citation>
    <scope>NUCLEOTIDE SEQUENCE [LARGE SCALE GENOMIC DNA]</scope>
    <source>
        <strain evidence="1 2">NIES-144</strain>
    </source>
</reference>
<dbReference type="AlphaFoldDB" id="A0A699YL21"/>
<accession>A0A699YL21</accession>
<sequence length="36" mass="3667">MEELQVDRTGGINTAGTVTGTIEEFAKGDTPSNAVG</sequence>
<protein>
    <submittedName>
        <fullName evidence="1">Uncharacterized protein</fullName>
    </submittedName>
</protein>
<evidence type="ECO:0000313" key="1">
    <source>
        <dbReference type="EMBL" id="GFH07564.1"/>
    </source>
</evidence>
<name>A0A699YL21_HAELA</name>
<evidence type="ECO:0000313" key="2">
    <source>
        <dbReference type="Proteomes" id="UP000485058"/>
    </source>
</evidence>
<keyword evidence="2" id="KW-1185">Reference proteome</keyword>
<comment type="caution">
    <text evidence="1">The sequence shown here is derived from an EMBL/GenBank/DDBJ whole genome shotgun (WGS) entry which is preliminary data.</text>
</comment>